<dbReference type="PIRSF" id="PIRSF001771">
    <property type="entry name" value="Cyclin_A_B_D_E"/>
    <property type="match status" value="1"/>
</dbReference>
<dbReference type="GO" id="GO:0044772">
    <property type="term" value="P:mitotic cell cycle phase transition"/>
    <property type="evidence" value="ECO:0007669"/>
    <property type="project" value="InterPro"/>
</dbReference>
<evidence type="ECO:0000313" key="7">
    <source>
        <dbReference type="Proteomes" id="UP000614601"/>
    </source>
</evidence>
<dbReference type="InterPro" id="IPR013763">
    <property type="entry name" value="Cyclin-like_dom"/>
</dbReference>
<dbReference type="InterPro" id="IPR046965">
    <property type="entry name" value="Cyclin_A/B-like"/>
</dbReference>
<dbReference type="Proteomes" id="UP000614601">
    <property type="component" value="Unassembled WGS sequence"/>
</dbReference>
<dbReference type="SMART" id="SM00385">
    <property type="entry name" value="CYCLIN"/>
    <property type="match status" value="1"/>
</dbReference>
<evidence type="ECO:0000256" key="1">
    <source>
        <dbReference type="ARBA" id="ARBA00022618"/>
    </source>
</evidence>
<reference evidence="6" key="1">
    <citation type="submission" date="2020-09" db="EMBL/GenBank/DDBJ databases">
        <authorList>
            <person name="Kikuchi T."/>
        </authorList>
    </citation>
    <scope>NUCLEOTIDE SEQUENCE</scope>
    <source>
        <strain evidence="6">SH1</strain>
    </source>
</reference>
<comment type="similarity">
    <text evidence="4">Belongs to the cyclin family.</text>
</comment>
<dbReference type="FunFam" id="1.10.472.10:FF:000001">
    <property type="entry name" value="G2/mitotic-specific cyclin"/>
    <property type="match status" value="1"/>
</dbReference>
<organism evidence="6 7">
    <name type="scientific">Bursaphelenchus okinawaensis</name>
    <dbReference type="NCBI Taxonomy" id="465554"/>
    <lineage>
        <taxon>Eukaryota</taxon>
        <taxon>Metazoa</taxon>
        <taxon>Ecdysozoa</taxon>
        <taxon>Nematoda</taxon>
        <taxon>Chromadorea</taxon>
        <taxon>Rhabditida</taxon>
        <taxon>Tylenchina</taxon>
        <taxon>Tylenchomorpha</taxon>
        <taxon>Aphelenchoidea</taxon>
        <taxon>Aphelenchoididae</taxon>
        <taxon>Bursaphelenchus</taxon>
    </lineage>
</organism>
<dbReference type="EMBL" id="CAJFDH010000001">
    <property type="protein sequence ID" value="CAD5207118.1"/>
    <property type="molecule type" value="Genomic_DNA"/>
</dbReference>
<dbReference type="PANTHER" id="PTHR10177">
    <property type="entry name" value="CYCLINS"/>
    <property type="match status" value="1"/>
</dbReference>
<accession>A0A811JUN7</accession>
<dbReference type="InterPro" id="IPR006671">
    <property type="entry name" value="Cyclin_N"/>
</dbReference>
<dbReference type="Pfam" id="PF02984">
    <property type="entry name" value="Cyclin_C"/>
    <property type="match status" value="1"/>
</dbReference>
<proteinExistence type="inferred from homology"/>
<dbReference type="GO" id="GO:0051301">
    <property type="term" value="P:cell division"/>
    <property type="evidence" value="ECO:0007669"/>
    <property type="project" value="UniProtKB-KW"/>
</dbReference>
<keyword evidence="3" id="KW-0131">Cell cycle</keyword>
<name>A0A811JUN7_9BILA</name>
<evidence type="ECO:0000256" key="4">
    <source>
        <dbReference type="RuleBase" id="RU000383"/>
    </source>
</evidence>
<protein>
    <recommendedName>
        <fullName evidence="5">Cyclin-like domain-containing protein</fullName>
    </recommendedName>
</protein>
<feature type="domain" description="Cyclin-like" evidence="5">
    <location>
        <begin position="95"/>
        <end position="181"/>
    </location>
</feature>
<dbReference type="GO" id="GO:0016538">
    <property type="term" value="F:cyclin-dependent protein serine/threonine kinase regulator activity"/>
    <property type="evidence" value="ECO:0007669"/>
    <property type="project" value="InterPro"/>
</dbReference>
<dbReference type="Gene3D" id="1.10.472.10">
    <property type="entry name" value="Cyclin-like"/>
    <property type="match status" value="2"/>
</dbReference>
<evidence type="ECO:0000313" key="6">
    <source>
        <dbReference type="EMBL" id="CAD5207118.1"/>
    </source>
</evidence>
<dbReference type="Proteomes" id="UP000783686">
    <property type="component" value="Unassembled WGS sequence"/>
</dbReference>
<sequence>MLSNISNMFRRSSQVPVGLEKKQVPTFVRSNGENEEKKKKIVKVPVYGGRNFFVNENEAHEMDAYLKSLEKKKQLNPDFLRGRSVEPRMREMLVDWLLSVCACSMQTSQEAWTLAVYLTDRAALYMEEVNSSNYQLVGVTCLYIALKYEEVVVPHINDMAYFGGRACTQERILEMEKIVLQSVMFDMSFCYPCHFLRKFRTFLQLPTDDVKTVYKYASCFVDCALIAYHSSQWLPSDQAVGAYYLACYVLELPFNDCLLTVSELNAEAVEKRAIGIASAVVRMCRTNKIKNVLQKYKSLDSSKIVESTESFLKDSKPSLSSTIC</sequence>
<dbReference type="InterPro" id="IPR036915">
    <property type="entry name" value="Cyclin-like_sf"/>
</dbReference>
<gene>
    <name evidence="6" type="ORF">BOKJ2_LOCUS1802</name>
</gene>
<dbReference type="OrthoDB" id="5590282at2759"/>
<evidence type="ECO:0000256" key="2">
    <source>
        <dbReference type="ARBA" id="ARBA00023127"/>
    </source>
</evidence>
<dbReference type="InterPro" id="IPR039361">
    <property type="entry name" value="Cyclin"/>
</dbReference>
<dbReference type="AlphaFoldDB" id="A0A811JUN7"/>
<keyword evidence="1" id="KW-0132">Cell division</keyword>
<dbReference type="Pfam" id="PF00134">
    <property type="entry name" value="Cyclin_N"/>
    <property type="match status" value="1"/>
</dbReference>
<comment type="caution">
    <text evidence="6">The sequence shown here is derived from an EMBL/GenBank/DDBJ whole genome shotgun (WGS) entry which is preliminary data.</text>
</comment>
<evidence type="ECO:0000256" key="3">
    <source>
        <dbReference type="ARBA" id="ARBA00023306"/>
    </source>
</evidence>
<dbReference type="SUPFAM" id="SSF47954">
    <property type="entry name" value="Cyclin-like"/>
    <property type="match status" value="2"/>
</dbReference>
<evidence type="ECO:0000259" key="5">
    <source>
        <dbReference type="SMART" id="SM00385"/>
    </source>
</evidence>
<keyword evidence="7" id="KW-1185">Reference proteome</keyword>
<dbReference type="EMBL" id="CAJFCW020000001">
    <property type="protein sequence ID" value="CAG9084409.1"/>
    <property type="molecule type" value="Genomic_DNA"/>
</dbReference>
<dbReference type="InterPro" id="IPR004367">
    <property type="entry name" value="Cyclin_C-dom"/>
</dbReference>
<keyword evidence="2 4" id="KW-0195">Cyclin</keyword>